<dbReference type="PANTHER" id="PTHR20898:SF0">
    <property type="entry name" value="DAEDALUS ON 3-RELATED"/>
    <property type="match status" value="1"/>
</dbReference>
<keyword evidence="1" id="KW-0732">Signal</keyword>
<dbReference type="RefSeq" id="XP_017023284.1">
    <property type="nucleotide sequence ID" value="XM_017167795.1"/>
</dbReference>
<evidence type="ECO:0008006" key="4">
    <source>
        <dbReference type="Google" id="ProtNLM"/>
    </source>
</evidence>
<dbReference type="GeneID" id="108075384"/>
<dbReference type="AlphaFoldDB" id="A0A6P4II26"/>
<protein>
    <recommendedName>
        <fullName evidence="4">MD-2-related lipid-recognition domain-containing protein</fullName>
    </recommendedName>
</protein>
<organism evidence="2 3">
    <name type="scientific">Drosophila kikkawai</name>
    <name type="common">Fruit fly</name>
    <dbReference type="NCBI Taxonomy" id="30033"/>
    <lineage>
        <taxon>Eukaryota</taxon>
        <taxon>Metazoa</taxon>
        <taxon>Ecdysozoa</taxon>
        <taxon>Arthropoda</taxon>
        <taxon>Hexapoda</taxon>
        <taxon>Insecta</taxon>
        <taxon>Pterygota</taxon>
        <taxon>Neoptera</taxon>
        <taxon>Endopterygota</taxon>
        <taxon>Diptera</taxon>
        <taxon>Brachycera</taxon>
        <taxon>Muscomorpha</taxon>
        <taxon>Ephydroidea</taxon>
        <taxon>Drosophilidae</taxon>
        <taxon>Drosophila</taxon>
        <taxon>Sophophora</taxon>
    </lineage>
</organism>
<dbReference type="Proteomes" id="UP001652661">
    <property type="component" value="Chromosome 3R"/>
</dbReference>
<accession>A0A6P4II26</accession>
<keyword evidence="2" id="KW-1185">Reference proteome</keyword>
<feature type="chain" id="PRO_5027627975" description="MD-2-related lipid-recognition domain-containing protein" evidence="1">
    <location>
        <begin position="24"/>
        <end position="181"/>
    </location>
</feature>
<proteinExistence type="predicted"/>
<feature type="signal peptide" evidence="1">
    <location>
        <begin position="1"/>
        <end position="23"/>
    </location>
</feature>
<dbReference type="Pfam" id="PF06477">
    <property type="entry name" value="DUF1091"/>
    <property type="match status" value="1"/>
</dbReference>
<gene>
    <name evidence="3" type="primary">LOC108075384</name>
</gene>
<name>A0A6P4II26_DROKI</name>
<dbReference type="PANTHER" id="PTHR20898">
    <property type="entry name" value="DAEDALUS ON 3-RELATED-RELATED"/>
    <property type="match status" value="1"/>
</dbReference>
<sequence>MFSKGIILFFLVILIYDITQISSKLEFTNVKCNSKDKKFFEFEYCYIKSVNRSYKYISLKTRFYSLPINEATASLQILRRFRSFMPITMNVTVDICKFKTGKKSILNPMLELFDDVSKKYTNLNHSCPYDHDLVIEKLPTDYLNRHFTDVLPLPPGEYVFNSIWFHKGIERATIRIYSTIS</sequence>
<dbReference type="OrthoDB" id="7835509at2759"/>
<dbReference type="InterPro" id="IPR010512">
    <property type="entry name" value="DUF1091"/>
</dbReference>
<evidence type="ECO:0000313" key="2">
    <source>
        <dbReference type="Proteomes" id="UP001652661"/>
    </source>
</evidence>
<reference evidence="3" key="1">
    <citation type="submission" date="2025-08" db="UniProtKB">
        <authorList>
            <consortium name="RefSeq"/>
        </authorList>
    </citation>
    <scope>IDENTIFICATION</scope>
    <source>
        <strain evidence="3">14028-0561.14</strain>
        <tissue evidence="3">Whole fly</tissue>
    </source>
</reference>
<evidence type="ECO:0000313" key="3">
    <source>
        <dbReference type="RefSeq" id="XP_017023284.1"/>
    </source>
</evidence>
<evidence type="ECO:0000256" key="1">
    <source>
        <dbReference type="SAM" id="SignalP"/>
    </source>
</evidence>